<accession>K9TR08</accession>
<evidence type="ECO:0008006" key="4">
    <source>
        <dbReference type="Google" id="ProtNLM"/>
    </source>
</evidence>
<name>K9TR08_9CYAN</name>
<sequence>MYNLSPVKVLTVCFSVTLAILCYLGATPAAFATEIPPNAIASLFSFSGERPDNLGVTMGKLSPCPTSPNCVSSQAEATDKKHQIEPLKYESSAKRAFAHLKEIIEEMENAKVIKSDAHYLYAEFTSSLMGYVDDVEFFLDRKSDVIQVRSASRLGQSDLGVNRKRIEEIRSKFSA</sequence>
<dbReference type="Proteomes" id="UP000010367">
    <property type="component" value="Chromosome"/>
</dbReference>
<dbReference type="PANTHER" id="PTHR34801:SF6">
    <property type="entry name" value="SLL1620 PROTEIN"/>
    <property type="match status" value="1"/>
</dbReference>
<evidence type="ECO:0000313" key="3">
    <source>
        <dbReference type="Proteomes" id="UP000010367"/>
    </source>
</evidence>
<organism evidence="2 3">
    <name type="scientific">Oscillatoria acuminata PCC 6304</name>
    <dbReference type="NCBI Taxonomy" id="56110"/>
    <lineage>
        <taxon>Bacteria</taxon>
        <taxon>Bacillati</taxon>
        <taxon>Cyanobacteriota</taxon>
        <taxon>Cyanophyceae</taxon>
        <taxon>Oscillatoriophycideae</taxon>
        <taxon>Oscillatoriales</taxon>
        <taxon>Oscillatoriaceae</taxon>
        <taxon>Oscillatoria</taxon>
    </lineage>
</organism>
<dbReference type="RefSeq" id="WP_015151425.1">
    <property type="nucleotide sequence ID" value="NC_019693.1"/>
</dbReference>
<dbReference type="PANTHER" id="PTHR34801">
    <property type="entry name" value="EXPRESSED PROTEIN"/>
    <property type="match status" value="1"/>
</dbReference>
<gene>
    <name evidence="2" type="ORF">Oscil6304_5324</name>
</gene>
<dbReference type="PATRIC" id="fig|56110.3.peg.6526"/>
<dbReference type="eggNOG" id="COG4446">
    <property type="taxonomic scope" value="Bacteria"/>
</dbReference>
<keyword evidence="3" id="KW-1185">Reference proteome</keyword>
<reference evidence="2 3" key="1">
    <citation type="submission" date="2012-06" db="EMBL/GenBank/DDBJ databases">
        <title>Finished chromosome of genome of Oscillatoria acuminata PCC 6304.</title>
        <authorList>
            <consortium name="US DOE Joint Genome Institute"/>
            <person name="Gugger M."/>
            <person name="Coursin T."/>
            <person name="Rippka R."/>
            <person name="Tandeau De Marsac N."/>
            <person name="Huntemann M."/>
            <person name="Wei C.-L."/>
            <person name="Han J."/>
            <person name="Detter J.C."/>
            <person name="Han C."/>
            <person name="Tapia R."/>
            <person name="Davenport K."/>
            <person name="Daligault H."/>
            <person name="Erkkila T."/>
            <person name="Gu W."/>
            <person name="Munk A.C.C."/>
            <person name="Teshima H."/>
            <person name="Xu Y."/>
            <person name="Chain P."/>
            <person name="Chen A."/>
            <person name="Krypides N."/>
            <person name="Mavromatis K."/>
            <person name="Markowitz V."/>
            <person name="Szeto E."/>
            <person name="Ivanova N."/>
            <person name="Mikhailova N."/>
            <person name="Ovchinnikova G."/>
            <person name="Pagani I."/>
            <person name="Pati A."/>
            <person name="Goodwin L."/>
            <person name="Peters L."/>
            <person name="Pitluck S."/>
            <person name="Woyke T."/>
            <person name="Kerfeld C."/>
        </authorList>
    </citation>
    <scope>NUCLEOTIDE SEQUENCE [LARGE SCALE GENOMIC DNA]</scope>
    <source>
        <strain evidence="2 3">PCC 6304</strain>
    </source>
</reference>
<evidence type="ECO:0000313" key="2">
    <source>
        <dbReference type="EMBL" id="AFY84813.1"/>
    </source>
</evidence>
<evidence type="ECO:0000256" key="1">
    <source>
        <dbReference type="SAM" id="SignalP"/>
    </source>
</evidence>
<protein>
    <recommendedName>
        <fullName evidence="4">DUF1499 domain-containing protein</fullName>
    </recommendedName>
</protein>
<dbReference type="AlphaFoldDB" id="K9TR08"/>
<proteinExistence type="predicted"/>
<dbReference type="HOGENOM" id="CLU_105603_1_0_3"/>
<dbReference type="EMBL" id="CP003607">
    <property type="protein sequence ID" value="AFY84813.1"/>
    <property type="molecule type" value="Genomic_DNA"/>
</dbReference>
<feature type="signal peptide" evidence="1">
    <location>
        <begin position="1"/>
        <end position="32"/>
    </location>
</feature>
<dbReference type="KEGG" id="oac:Oscil6304_5324"/>
<dbReference type="Pfam" id="PF07386">
    <property type="entry name" value="DUF1499"/>
    <property type="match status" value="1"/>
</dbReference>
<keyword evidence="1" id="KW-0732">Signal</keyword>
<dbReference type="InParanoid" id="K9TR08"/>
<dbReference type="InterPro" id="IPR010865">
    <property type="entry name" value="DUF1499"/>
</dbReference>
<dbReference type="OrthoDB" id="9793534at2"/>
<dbReference type="STRING" id="56110.Oscil6304_5324"/>
<feature type="chain" id="PRO_5003936809" description="DUF1499 domain-containing protein" evidence="1">
    <location>
        <begin position="33"/>
        <end position="175"/>
    </location>
</feature>